<dbReference type="Proteomes" id="UP000293360">
    <property type="component" value="Unassembled WGS sequence"/>
</dbReference>
<evidence type="ECO:0000313" key="2">
    <source>
        <dbReference type="Proteomes" id="UP000293360"/>
    </source>
</evidence>
<dbReference type="EMBL" id="QJNU01000240">
    <property type="protein sequence ID" value="RYP03825.1"/>
    <property type="molecule type" value="Genomic_DNA"/>
</dbReference>
<gene>
    <name evidence="1" type="ORF">DL764_004875</name>
</gene>
<sequence>MGSTDPRLDAAVIQTIQEMALSKAVILKRRRLPQAPAVVKKDASQEHRLKTDEVVIIHWEEGEAGVQIPDDNMVI</sequence>
<keyword evidence="2" id="KW-1185">Reference proteome</keyword>
<comment type="caution">
    <text evidence="1">The sequence shown here is derived from an EMBL/GenBank/DDBJ whole genome shotgun (WGS) entry which is preliminary data.</text>
</comment>
<accession>A0A4Q4TB34</accession>
<protein>
    <submittedName>
        <fullName evidence="1">Uncharacterized protein</fullName>
    </submittedName>
</protein>
<dbReference type="AlphaFoldDB" id="A0A4Q4TB34"/>
<organism evidence="1 2">
    <name type="scientific">Monosporascus ibericus</name>
    <dbReference type="NCBI Taxonomy" id="155417"/>
    <lineage>
        <taxon>Eukaryota</taxon>
        <taxon>Fungi</taxon>
        <taxon>Dikarya</taxon>
        <taxon>Ascomycota</taxon>
        <taxon>Pezizomycotina</taxon>
        <taxon>Sordariomycetes</taxon>
        <taxon>Xylariomycetidae</taxon>
        <taxon>Xylariales</taxon>
        <taxon>Xylariales incertae sedis</taxon>
        <taxon>Monosporascus</taxon>
    </lineage>
</organism>
<proteinExistence type="predicted"/>
<evidence type="ECO:0000313" key="1">
    <source>
        <dbReference type="EMBL" id="RYP03825.1"/>
    </source>
</evidence>
<reference evidence="1 2" key="1">
    <citation type="submission" date="2018-06" db="EMBL/GenBank/DDBJ databases">
        <title>Complete Genomes of Monosporascus.</title>
        <authorList>
            <person name="Robinson A.J."/>
            <person name="Natvig D.O."/>
        </authorList>
    </citation>
    <scope>NUCLEOTIDE SEQUENCE [LARGE SCALE GENOMIC DNA]</scope>
    <source>
        <strain evidence="1 2">CBS 110550</strain>
    </source>
</reference>
<name>A0A4Q4TB34_9PEZI</name>